<sequence>MGDGILIKSMTGYGRGESCAAGRKFIVELKSVNNRFCEVILRQPKTLSQIEDKIKKRIQERVARGRVDGYISIEETGETTPEVKVDKALAVAYHKAMEELRGCLGISEAISIKDIIALPNVITLEQPAENVDEWLAAIEQATDQALDGLLAMRQTEGERLTADILQRAAAIKRLMVEDVAARAPLVVQEYRDKLSQRLAEWLTGGVIDEARLAAEVAIFAERADIAEEIVRLQSHLQQLEQILTEGGPVGRKLDFLVQEMNREINTIGSKANDLVITNAVVNAKSELEKIREQVQNIE</sequence>
<dbReference type="GO" id="GO:0016787">
    <property type="term" value="F:hydrolase activity"/>
    <property type="evidence" value="ECO:0007669"/>
    <property type="project" value="UniProtKB-KW"/>
</dbReference>
<dbReference type="InterPro" id="IPR005229">
    <property type="entry name" value="YicC/YloC-like"/>
</dbReference>
<evidence type="ECO:0000256" key="5">
    <source>
        <dbReference type="ARBA" id="ARBA00035648"/>
    </source>
</evidence>
<dbReference type="STRING" id="1121428.DESHY_110136"/>
<accession>K8DX90</accession>
<dbReference type="PANTHER" id="PTHR30636:SF3">
    <property type="entry name" value="UPF0701 PROTEIN YICC"/>
    <property type="match status" value="1"/>
</dbReference>
<evidence type="ECO:0000259" key="7">
    <source>
        <dbReference type="Pfam" id="PF08340"/>
    </source>
</evidence>
<proteinExistence type="inferred from homology"/>
<keyword evidence="9" id="KW-1185">Reference proteome</keyword>
<comment type="cofactor">
    <cofactor evidence="1">
        <name>a divalent metal cation</name>
        <dbReference type="ChEBI" id="CHEBI:60240"/>
    </cofactor>
</comment>
<dbReference type="GO" id="GO:0004521">
    <property type="term" value="F:RNA endonuclease activity"/>
    <property type="evidence" value="ECO:0007669"/>
    <property type="project" value="InterPro"/>
</dbReference>
<comment type="caution">
    <text evidence="8">The sequence shown here is derived from an EMBL/GenBank/DDBJ whole genome shotgun (WGS) entry which is preliminary data.</text>
</comment>
<evidence type="ECO:0000313" key="8">
    <source>
        <dbReference type="EMBL" id="CCO07192.1"/>
    </source>
</evidence>
<dbReference type="Pfam" id="PF08340">
    <property type="entry name" value="YicC-like_C"/>
    <property type="match status" value="1"/>
</dbReference>
<comment type="similarity">
    <text evidence="5">Belongs to the YicC/YloC family.</text>
</comment>
<dbReference type="PANTHER" id="PTHR30636">
    <property type="entry name" value="UPF0701 PROTEIN YICC"/>
    <property type="match status" value="1"/>
</dbReference>
<evidence type="ECO:0000256" key="3">
    <source>
        <dbReference type="ARBA" id="ARBA00022759"/>
    </source>
</evidence>
<dbReference type="InterPro" id="IPR013527">
    <property type="entry name" value="YicC-like_N"/>
</dbReference>
<evidence type="ECO:0000256" key="1">
    <source>
        <dbReference type="ARBA" id="ARBA00001968"/>
    </source>
</evidence>
<dbReference type="NCBIfam" id="TIGR00255">
    <property type="entry name" value="YicC/YloC family endoribonuclease"/>
    <property type="match status" value="1"/>
</dbReference>
<keyword evidence="4" id="KW-0378">Hydrolase</keyword>
<feature type="domain" description="Endoribonuclease YicC-like C-terminal" evidence="7">
    <location>
        <begin position="180"/>
        <end position="298"/>
    </location>
</feature>
<dbReference type="AlphaFoldDB" id="K8DX90"/>
<name>K8DX90_9FIRM</name>
<dbReference type="InterPro" id="IPR013551">
    <property type="entry name" value="YicC-like_C"/>
</dbReference>
<protein>
    <recommendedName>
        <fullName evidence="10">YicC family protein</fullName>
    </recommendedName>
</protein>
<evidence type="ECO:0000256" key="4">
    <source>
        <dbReference type="ARBA" id="ARBA00022801"/>
    </source>
</evidence>
<organism evidence="8 9">
    <name type="scientific">Desulforamulus hydrothermalis Lam5 = DSM 18033</name>
    <dbReference type="NCBI Taxonomy" id="1121428"/>
    <lineage>
        <taxon>Bacteria</taxon>
        <taxon>Bacillati</taxon>
        <taxon>Bacillota</taxon>
        <taxon>Clostridia</taxon>
        <taxon>Eubacteriales</taxon>
        <taxon>Peptococcaceae</taxon>
        <taxon>Desulforamulus</taxon>
    </lineage>
</organism>
<dbReference type="EMBL" id="CAOS01000003">
    <property type="protein sequence ID" value="CCO07192.1"/>
    <property type="molecule type" value="Genomic_DNA"/>
</dbReference>
<dbReference type="eggNOG" id="COG1561">
    <property type="taxonomic scope" value="Bacteria"/>
</dbReference>
<evidence type="ECO:0000259" key="6">
    <source>
        <dbReference type="Pfam" id="PF03755"/>
    </source>
</evidence>
<dbReference type="Proteomes" id="UP000009315">
    <property type="component" value="Unassembled WGS sequence"/>
</dbReference>
<evidence type="ECO:0000313" key="9">
    <source>
        <dbReference type="Proteomes" id="UP000009315"/>
    </source>
</evidence>
<evidence type="ECO:0008006" key="10">
    <source>
        <dbReference type="Google" id="ProtNLM"/>
    </source>
</evidence>
<gene>
    <name evidence="8" type="ORF">DESHY_110136</name>
</gene>
<dbReference type="Pfam" id="PF03755">
    <property type="entry name" value="YicC-like_N"/>
    <property type="match status" value="1"/>
</dbReference>
<keyword evidence="3" id="KW-0255">Endonuclease</keyword>
<feature type="domain" description="Endoribonuclease YicC-like N-terminal" evidence="6">
    <location>
        <begin position="7"/>
        <end position="161"/>
    </location>
</feature>
<reference evidence="8 9" key="1">
    <citation type="journal article" date="2013" name="Genome Announc.">
        <title>Genome Sequence of the Sulfate-Reducing Bacterium Desulfotomaculum hydrothermale Lam5(T).</title>
        <authorList>
            <person name="Amin O."/>
            <person name="Fardeau M.L."/>
            <person name="Valette O."/>
            <person name="Hirschler-Rea A."/>
            <person name="Barbe V."/>
            <person name="Medigue C."/>
            <person name="Vacherie B."/>
            <person name="Ollivier B."/>
            <person name="Bertin P.N."/>
            <person name="Dolla A."/>
        </authorList>
    </citation>
    <scope>NUCLEOTIDE SEQUENCE [LARGE SCALE GENOMIC DNA]</scope>
    <source>
        <strain evidence="9">Lam5 / DSM 18033</strain>
    </source>
</reference>
<evidence type="ECO:0000256" key="2">
    <source>
        <dbReference type="ARBA" id="ARBA00022722"/>
    </source>
</evidence>
<keyword evidence="2" id="KW-0540">Nuclease</keyword>